<dbReference type="GO" id="GO:0016192">
    <property type="term" value="P:vesicle-mediated transport"/>
    <property type="evidence" value="ECO:0007669"/>
    <property type="project" value="TreeGrafter"/>
</dbReference>
<organism evidence="13 14">
    <name type="scientific">Tulasnella calospora MUT 4182</name>
    <dbReference type="NCBI Taxonomy" id="1051891"/>
    <lineage>
        <taxon>Eukaryota</taxon>
        <taxon>Fungi</taxon>
        <taxon>Dikarya</taxon>
        <taxon>Basidiomycota</taxon>
        <taxon>Agaricomycotina</taxon>
        <taxon>Agaricomycetes</taxon>
        <taxon>Cantharellales</taxon>
        <taxon>Tulasnellaceae</taxon>
        <taxon>Tulasnella</taxon>
    </lineage>
</organism>
<protein>
    <recommendedName>
        <fullName evidence="4">Golgi apparatus membrane protein TVP38</fullName>
    </recommendedName>
    <alternativeName>
        <fullName evidence="5">Golgi apparatus membrane protein tvp38</fullName>
    </alternativeName>
</protein>
<reference evidence="13 14" key="1">
    <citation type="submission" date="2014-04" db="EMBL/GenBank/DDBJ databases">
        <authorList>
            <consortium name="DOE Joint Genome Institute"/>
            <person name="Kuo A."/>
            <person name="Girlanda M."/>
            <person name="Perotto S."/>
            <person name="Kohler A."/>
            <person name="Nagy L.G."/>
            <person name="Floudas D."/>
            <person name="Copeland A."/>
            <person name="Barry K.W."/>
            <person name="Cichocki N."/>
            <person name="Veneault-Fourrey C."/>
            <person name="LaButti K."/>
            <person name="Lindquist E.A."/>
            <person name="Lipzen A."/>
            <person name="Lundell T."/>
            <person name="Morin E."/>
            <person name="Murat C."/>
            <person name="Sun H."/>
            <person name="Tunlid A."/>
            <person name="Henrissat B."/>
            <person name="Grigoriev I.V."/>
            <person name="Hibbett D.S."/>
            <person name="Martin F."/>
            <person name="Nordberg H.P."/>
            <person name="Cantor M.N."/>
            <person name="Hua S.X."/>
        </authorList>
    </citation>
    <scope>NUCLEOTIDE SEQUENCE [LARGE SCALE GENOMIC DNA]</scope>
    <source>
        <strain evidence="13 14">MUT 4182</strain>
    </source>
</reference>
<feature type="transmembrane region" description="Helical" evidence="11">
    <location>
        <begin position="96"/>
        <end position="118"/>
    </location>
</feature>
<feature type="region of interest" description="Disordered" evidence="10">
    <location>
        <begin position="234"/>
        <end position="267"/>
    </location>
</feature>
<keyword evidence="9 11" id="KW-0472">Membrane</keyword>
<name>A0A0C3M647_9AGAM</name>
<comment type="function">
    <text evidence="1">Golgi membrane protein involved in vesicular trafficking and spindle migration.</text>
</comment>
<dbReference type="Proteomes" id="UP000054248">
    <property type="component" value="Unassembled WGS sequence"/>
</dbReference>
<evidence type="ECO:0000256" key="3">
    <source>
        <dbReference type="ARBA" id="ARBA00008640"/>
    </source>
</evidence>
<dbReference type="InterPro" id="IPR032816">
    <property type="entry name" value="VTT_dom"/>
</dbReference>
<accession>A0A0C3M647</accession>
<keyword evidence="14" id="KW-1185">Reference proteome</keyword>
<dbReference type="Pfam" id="PF09335">
    <property type="entry name" value="VTT_dom"/>
    <property type="match status" value="1"/>
</dbReference>
<evidence type="ECO:0000256" key="11">
    <source>
        <dbReference type="SAM" id="Phobius"/>
    </source>
</evidence>
<keyword evidence="6 11" id="KW-0812">Transmembrane</keyword>
<dbReference type="OrthoDB" id="166803at2759"/>
<evidence type="ECO:0000256" key="10">
    <source>
        <dbReference type="SAM" id="MobiDB-lite"/>
    </source>
</evidence>
<evidence type="ECO:0000256" key="6">
    <source>
        <dbReference type="ARBA" id="ARBA00022692"/>
    </source>
</evidence>
<dbReference type="STRING" id="1051891.A0A0C3M647"/>
<sequence length="267" mass="29711">MAQTLYNWSQALRQLRFGWLLLIAIIAVTSFPPLVGWSTSISVCGFAYGLQGWFLAAAGALLGAAMSFVVLRVLFRKRIRSWSQKNRKWVALESVIRARGLPLIILIRLSPFPPWVYANLLFASIETVSFVQFMIATVFYTPKLMIAVWIGSRVAMLSDGSQRDKMDTKAKIVNGLSIAIGIAIMLGTGWMVWKLTEKEIKRTPGVSAEDDELATEALETAVDDLEAPLIRSLSPERYRDEPLEPGRELDDSSTVQPPKRSQPQAPA</sequence>
<evidence type="ECO:0000256" key="5">
    <source>
        <dbReference type="ARBA" id="ARBA00020673"/>
    </source>
</evidence>
<gene>
    <name evidence="13" type="ORF">M407DRAFT_242720</name>
</gene>
<evidence type="ECO:0000256" key="1">
    <source>
        <dbReference type="ARBA" id="ARBA00002978"/>
    </source>
</evidence>
<proteinExistence type="inferred from homology"/>
<feature type="compositionally biased region" description="Polar residues" evidence="10">
    <location>
        <begin position="252"/>
        <end position="267"/>
    </location>
</feature>
<keyword evidence="8" id="KW-0333">Golgi apparatus</keyword>
<comment type="similarity">
    <text evidence="3">Belongs to the TVP38/TMEM64 family.</text>
</comment>
<dbReference type="AlphaFoldDB" id="A0A0C3M647"/>
<feature type="transmembrane region" description="Helical" evidence="11">
    <location>
        <begin position="54"/>
        <end position="75"/>
    </location>
</feature>
<dbReference type="GO" id="GO:0000022">
    <property type="term" value="P:mitotic spindle elongation"/>
    <property type="evidence" value="ECO:0007669"/>
    <property type="project" value="TreeGrafter"/>
</dbReference>
<dbReference type="PANTHER" id="PTHR47549:SF1">
    <property type="entry name" value="GOLGI APPARATUS MEMBRANE PROTEIN TVP38"/>
    <property type="match status" value="1"/>
</dbReference>
<feature type="transmembrane region" description="Helical" evidence="11">
    <location>
        <begin position="20"/>
        <end position="48"/>
    </location>
</feature>
<evidence type="ECO:0000256" key="7">
    <source>
        <dbReference type="ARBA" id="ARBA00022989"/>
    </source>
</evidence>
<dbReference type="HOGENOM" id="CLU_041954_2_0_1"/>
<feature type="domain" description="VTT" evidence="12">
    <location>
        <begin position="43"/>
        <end position="152"/>
    </location>
</feature>
<evidence type="ECO:0000256" key="8">
    <source>
        <dbReference type="ARBA" id="ARBA00023034"/>
    </source>
</evidence>
<keyword evidence="7 11" id="KW-1133">Transmembrane helix</keyword>
<evidence type="ECO:0000256" key="9">
    <source>
        <dbReference type="ARBA" id="ARBA00023136"/>
    </source>
</evidence>
<evidence type="ECO:0000256" key="4">
    <source>
        <dbReference type="ARBA" id="ARBA00013533"/>
    </source>
</evidence>
<feature type="transmembrane region" description="Helical" evidence="11">
    <location>
        <begin position="172"/>
        <end position="193"/>
    </location>
</feature>
<comment type="subcellular location">
    <subcellularLocation>
        <location evidence="2">Golgi apparatus membrane</location>
        <topology evidence="2">Multi-pass membrane protein</topology>
    </subcellularLocation>
</comment>
<dbReference type="InterPro" id="IPR051076">
    <property type="entry name" value="Golgi_membrane_TVP38/TMEM64"/>
</dbReference>
<evidence type="ECO:0000313" key="14">
    <source>
        <dbReference type="Proteomes" id="UP000054248"/>
    </source>
</evidence>
<feature type="transmembrane region" description="Helical" evidence="11">
    <location>
        <begin position="130"/>
        <end position="151"/>
    </location>
</feature>
<dbReference type="EMBL" id="KN822986">
    <property type="protein sequence ID" value="KIO29117.1"/>
    <property type="molecule type" value="Genomic_DNA"/>
</dbReference>
<dbReference type="GO" id="GO:0000139">
    <property type="term" value="C:Golgi membrane"/>
    <property type="evidence" value="ECO:0007669"/>
    <property type="project" value="UniProtKB-SubCell"/>
</dbReference>
<feature type="compositionally biased region" description="Basic and acidic residues" evidence="10">
    <location>
        <begin position="234"/>
        <end position="250"/>
    </location>
</feature>
<dbReference type="PANTHER" id="PTHR47549">
    <property type="entry name" value="GOLGI APPARATUS MEMBRANE PROTEIN TVP38-RELATED"/>
    <property type="match status" value="1"/>
</dbReference>
<reference evidence="14" key="2">
    <citation type="submission" date="2015-01" db="EMBL/GenBank/DDBJ databases">
        <title>Evolutionary Origins and Diversification of the Mycorrhizal Mutualists.</title>
        <authorList>
            <consortium name="DOE Joint Genome Institute"/>
            <consortium name="Mycorrhizal Genomics Consortium"/>
            <person name="Kohler A."/>
            <person name="Kuo A."/>
            <person name="Nagy L.G."/>
            <person name="Floudas D."/>
            <person name="Copeland A."/>
            <person name="Barry K.W."/>
            <person name="Cichocki N."/>
            <person name="Veneault-Fourrey C."/>
            <person name="LaButti K."/>
            <person name="Lindquist E.A."/>
            <person name="Lipzen A."/>
            <person name="Lundell T."/>
            <person name="Morin E."/>
            <person name="Murat C."/>
            <person name="Riley R."/>
            <person name="Ohm R."/>
            <person name="Sun H."/>
            <person name="Tunlid A."/>
            <person name="Henrissat B."/>
            <person name="Grigoriev I.V."/>
            <person name="Hibbett D.S."/>
            <person name="Martin F."/>
        </authorList>
    </citation>
    <scope>NUCLEOTIDE SEQUENCE [LARGE SCALE GENOMIC DNA]</scope>
    <source>
        <strain evidence="14">MUT 4182</strain>
    </source>
</reference>
<evidence type="ECO:0000256" key="2">
    <source>
        <dbReference type="ARBA" id="ARBA00004653"/>
    </source>
</evidence>
<evidence type="ECO:0000259" key="12">
    <source>
        <dbReference type="Pfam" id="PF09335"/>
    </source>
</evidence>
<evidence type="ECO:0000313" key="13">
    <source>
        <dbReference type="EMBL" id="KIO29117.1"/>
    </source>
</evidence>